<dbReference type="GO" id="GO:0003677">
    <property type="term" value="F:DNA binding"/>
    <property type="evidence" value="ECO:0007669"/>
    <property type="project" value="UniProtKB-KW"/>
</dbReference>
<dbReference type="GO" id="GO:0003887">
    <property type="term" value="F:DNA-directed DNA polymerase activity"/>
    <property type="evidence" value="ECO:0007669"/>
    <property type="project" value="UniProtKB-KW"/>
</dbReference>
<dbReference type="InterPro" id="IPR056924">
    <property type="entry name" value="SH3_Tf2-1"/>
</dbReference>
<feature type="domain" description="Reverse transcriptase/retrotransposon-derived protein RNase H-like" evidence="4">
    <location>
        <begin position="548"/>
        <end position="599"/>
    </location>
</feature>
<dbReference type="FunFam" id="3.30.70.270:FF:000020">
    <property type="entry name" value="Transposon Tf2-6 polyprotein-like Protein"/>
    <property type="match status" value="1"/>
</dbReference>
<dbReference type="InterPro" id="IPR043502">
    <property type="entry name" value="DNA/RNA_pol_sf"/>
</dbReference>
<keyword evidence="6" id="KW-0808">Transferase</keyword>
<dbReference type="Pfam" id="PF24626">
    <property type="entry name" value="SH3_Tf2-1"/>
    <property type="match status" value="1"/>
</dbReference>
<dbReference type="GO" id="GO:0003964">
    <property type="term" value="F:RNA-directed DNA polymerase activity"/>
    <property type="evidence" value="ECO:0007669"/>
    <property type="project" value="UniProtKB-KW"/>
</dbReference>
<evidence type="ECO:0000259" key="3">
    <source>
        <dbReference type="Pfam" id="PF07727"/>
    </source>
</evidence>
<feature type="domain" description="Tf2-1-like SH3-like" evidence="5">
    <location>
        <begin position="747"/>
        <end position="803"/>
    </location>
</feature>
<feature type="region of interest" description="Disordered" evidence="2">
    <location>
        <begin position="888"/>
        <end position="923"/>
    </location>
</feature>
<dbReference type="GO" id="GO:0015074">
    <property type="term" value="P:DNA integration"/>
    <property type="evidence" value="ECO:0007669"/>
    <property type="project" value="UniProtKB-KW"/>
</dbReference>
<protein>
    <submittedName>
        <fullName evidence="6">Putative reverse transcriptase domain-containing protein</fullName>
    </submittedName>
</protein>
<evidence type="ECO:0000313" key="6">
    <source>
        <dbReference type="EMBL" id="GEU29986.1"/>
    </source>
</evidence>
<organism evidence="6">
    <name type="scientific">Tanacetum cinerariifolium</name>
    <name type="common">Dalmatian daisy</name>
    <name type="synonym">Chrysanthemum cinerariifolium</name>
    <dbReference type="NCBI Taxonomy" id="118510"/>
    <lineage>
        <taxon>Eukaryota</taxon>
        <taxon>Viridiplantae</taxon>
        <taxon>Streptophyta</taxon>
        <taxon>Embryophyta</taxon>
        <taxon>Tracheophyta</taxon>
        <taxon>Spermatophyta</taxon>
        <taxon>Magnoliopsida</taxon>
        <taxon>eudicotyledons</taxon>
        <taxon>Gunneridae</taxon>
        <taxon>Pentapetalae</taxon>
        <taxon>asterids</taxon>
        <taxon>campanulids</taxon>
        <taxon>Asterales</taxon>
        <taxon>Asteraceae</taxon>
        <taxon>Asteroideae</taxon>
        <taxon>Anthemideae</taxon>
        <taxon>Anthemidinae</taxon>
        <taxon>Tanacetum</taxon>
    </lineage>
</organism>
<proteinExistence type="predicted"/>
<dbReference type="InterPro" id="IPR041577">
    <property type="entry name" value="RT_RNaseH_2"/>
</dbReference>
<dbReference type="EMBL" id="BKCJ010000117">
    <property type="protein sequence ID" value="GEU29986.1"/>
    <property type="molecule type" value="Genomic_DNA"/>
</dbReference>
<evidence type="ECO:0000256" key="2">
    <source>
        <dbReference type="SAM" id="MobiDB-lite"/>
    </source>
</evidence>
<dbReference type="Gene3D" id="3.30.70.270">
    <property type="match status" value="1"/>
</dbReference>
<feature type="compositionally biased region" description="Polar residues" evidence="2">
    <location>
        <begin position="888"/>
        <end position="897"/>
    </location>
</feature>
<dbReference type="InterPro" id="IPR013103">
    <property type="entry name" value="RVT_2"/>
</dbReference>
<feature type="compositionally biased region" description="Low complexity" evidence="2">
    <location>
        <begin position="904"/>
        <end position="916"/>
    </location>
</feature>
<keyword evidence="6" id="KW-0695">RNA-directed DNA polymerase</keyword>
<dbReference type="GO" id="GO:0006508">
    <property type="term" value="P:proteolysis"/>
    <property type="evidence" value="ECO:0007669"/>
    <property type="project" value="UniProtKB-KW"/>
</dbReference>
<feature type="compositionally biased region" description="Low complexity" evidence="2">
    <location>
        <begin position="299"/>
        <end position="311"/>
    </location>
</feature>
<gene>
    <name evidence="6" type="ORF">Tci_001964</name>
</gene>
<evidence type="ECO:0000259" key="4">
    <source>
        <dbReference type="Pfam" id="PF17919"/>
    </source>
</evidence>
<dbReference type="Pfam" id="PF17919">
    <property type="entry name" value="RT_RNaseH_2"/>
    <property type="match status" value="1"/>
</dbReference>
<feature type="compositionally biased region" description="Basic and acidic residues" evidence="2">
    <location>
        <begin position="288"/>
        <end position="298"/>
    </location>
</feature>
<evidence type="ECO:0000259" key="5">
    <source>
        <dbReference type="Pfam" id="PF24626"/>
    </source>
</evidence>
<dbReference type="CDD" id="cd09272">
    <property type="entry name" value="RNase_HI_RT_Ty1"/>
    <property type="match status" value="1"/>
</dbReference>
<dbReference type="GO" id="GO:0004190">
    <property type="term" value="F:aspartic-type endopeptidase activity"/>
    <property type="evidence" value="ECO:0007669"/>
    <property type="project" value="UniProtKB-KW"/>
</dbReference>
<dbReference type="AlphaFoldDB" id="A0A699GRV9"/>
<comment type="caution">
    <text evidence="6">The sequence shown here is derived from an EMBL/GenBank/DDBJ whole genome shotgun (WGS) entry which is preliminary data.</text>
</comment>
<evidence type="ECO:0000256" key="1">
    <source>
        <dbReference type="ARBA" id="ARBA00023268"/>
    </source>
</evidence>
<dbReference type="InterPro" id="IPR050951">
    <property type="entry name" value="Retrovirus_Pol_polyprotein"/>
</dbReference>
<accession>A0A699GRV9</accession>
<dbReference type="Pfam" id="PF07727">
    <property type="entry name" value="RVT_2"/>
    <property type="match status" value="1"/>
</dbReference>
<dbReference type="SUPFAM" id="SSF56672">
    <property type="entry name" value="DNA/RNA polymerases"/>
    <property type="match status" value="1"/>
</dbReference>
<sequence length="1228" mass="140096">MPEVCLPPRKRLCISFGPRCEVGDSLSASTTRPTRGFRAYYNFVATMDRKLRRDLEIDVGYGITDSWNEIVEAMQDRPAADTEIDALRVANRAQQAEIGAFKLRKMTPKRATRSKPATETTTTTTVTNAQLKALIDQGVIAALAARDADRSMNSDDNHNLGTSVIKIECIARECTYQDFMKCQPLYFKCIEVVVELTQWFERMETVFHIRNCMVENQIKFAICTLLGVAPTWMFPEESDKIKRYVSGLPDMIQGSVMASKPKSMQDAIEMATELMDKMISTFVEREAESKRKFDDTSKNNRNQQKQQNKRQNTGRIVESGDKKTYGGNKPLCSKCNYHHDGPCAPKCHKCNRVSHLARDYRSPTNTNTTNNQMAWGQVRKLLAMNVVPKDISRGSVLKYQAVIVCAEKIVHVPWGNETLIIRGNRSNKGNEIRLNIISCTKMKKYLVKGYLLGIPPARQGEFQIDLIHGAAPVAWTPYRLAPHVIDSQGIYVDPAKIESIKDWVSPTTPMEIHQFLGLARYYQRFIKGFLKITKSIAKITQKGVKFEWSDKQEATFQLIKQKWCSALILALPEGSEDFIVYCDDLIKGLGAVLMQREKSLQHILNQKELNMRQRCWLEFLSDYDREIRYHPGKENILNAQTEARKPKNLKNKDVGGMLIENAKDPEKLRTEKLEPCTDGTLCLNGKSWLPCYGNLRTIIMHESHKSKYSIHSGSDKMYQYMKKLYWWPNMKANIATYVSKCLTYAKVKVEHQRPSGLLGKLNPRYVGPFKLLEKVRAVAYKLELPQELSRVHNTFHVSNLKKCYFDDPLVVPLEGLRVDDKLQFVEEPVEIMDKEVKSSSEPVLHEMTLVTISLGLVPNPPPSTPVDLLAPEVIALIAEVVALEPAISTGSPSSTTIDQDEPSTSDSQTTSETQSPVIPNDIKEDNHDLDVAHMNNNPFFGIPILKNDSETSYSLDVIPTIVKHDELGGILVNKARLVAHGYRQEVSIDFEESFAHVDRIEAIRIFLTFVAHMNMVIYQMDVKTVFLNGILHEEVYVSQPDEFLDQDNPNHVHRLKKALYGLKQVPRAWYDLLSTFLLYQGFSKGTVDPTLFKRRQGCQDTRRSTFGSMQFLGDRVVSWSSKRQKSDVISSMEAEYIALLGYYAQVLWMRSQLTDYGIGFNKIPMYCDNKKHVENGVIELYFVNMEYQLANIFTKALCRERIEFLINKLRMRSFTPETVIQLEDEAEE</sequence>
<keyword evidence="1" id="KW-0511">Multifunctional enzyme</keyword>
<feature type="region of interest" description="Disordered" evidence="2">
    <location>
        <begin position="288"/>
        <end position="322"/>
    </location>
</feature>
<dbReference type="Gene3D" id="1.10.340.70">
    <property type="match status" value="1"/>
</dbReference>
<dbReference type="GO" id="GO:0046872">
    <property type="term" value="F:metal ion binding"/>
    <property type="evidence" value="ECO:0007669"/>
    <property type="project" value="UniProtKB-KW"/>
</dbReference>
<name>A0A699GRV9_TANCI</name>
<reference evidence="6" key="1">
    <citation type="journal article" date="2019" name="Sci. Rep.">
        <title>Draft genome of Tanacetum cinerariifolium, the natural source of mosquito coil.</title>
        <authorList>
            <person name="Yamashiro T."/>
            <person name="Shiraishi A."/>
            <person name="Satake H."/>
            <person name="Nakayama K."/>
        </authorList>
    </citation>
    <scope>NUCLEOTIDE SEQUENCE</scope>
</reference>
<dbReference type="PANTHER" id="PTHR37984:SF5">
    <property type="entry name" value="PROTEIN NYNRIN-LIKE"/>
    <property type="match status" value="1"/>
</dbReference>
<keyword evidence="6" id="KW-0548">Nucleotidyltransferase</keyword>
<dbReference type="PANTHER" id="PTHR37984">
    <property type="entry name" value="PROTEIN CBG26694"/>
    <property type="match status" value="1"/>
</dbReference>
<dbReference type="InterPro" id="IPR043128">
    <property type="entry name" value="Rev_trsase/Diguanyl_cyclase"/>
</dbReference>
<feature type="domain" description="Reverse transcriptase Ty1/copia-type" evidence="3">
    <location>
        <begin position="973"/>
        <end position="1097"/>
    </location>
</feature>
<dbReference type="GO" id="GO:0006310">
    <property type="term" value="P:DNA recombination"/>
    <property type="evidence" value="ECO:0007669"/>
    <property type="project" value="UniProtKB-KW"/>
</dbReference>